<keyword evidence="2" id="KW-0813">Transport</keyword>
<feature type="transmembrane region" description="Helical" evidence="9">
    <location>
        <begin position="91"/>
        <end position="113"/>
    </location>
</feature>
<evidence type="ECO:0000256" key="7">
    <source>
        <dbReference type="ARBA" id="ARBA00023136"/>
    </source>
</evidence>
<dbReference type="PANTHER" id="PTHR11795">
    <property type="entry name" value="BRANCHED-CHAIN AMINO ACID TRANSPORT SYSTEM PERMEASE PROTEIN LIVH"/>
    <property type="match status" value="1"/>
</dbReference>
<dbReference type="PANTHER" id="PTHR11795:SF450">
    <property type="entry name" value="ABC TRANSPORTER PERMEASE PROTEIN"/>
    <property type="match status" value="1"/>
</dbReference>
<dbReference type="STRING" id="83401.SAMN05421742_10928"/>
<evidence type="ECO:0000256" key="3">
    <source>
        <dbReference type="ARBA" id="ARBA00022475"/>
    </source>
</evidence>
<protein>
    <submittedName>
        <fullName evidence="10">Branched-chain amino acid transport system permease protein</fullName>
    </submittedName>
</protein>
<dbReference type="GO" id="GO:0005886">
    <property type="term" value="C:plasma membrane"/>
    <property type="evidence" value="ECO:0007669"/>
    <property type="project" value="UniProtKB-SubCell"/>
</dbReference>
<sequence>MLAELVQFLFAGLTAGAIYALVGLGFGLIYNASHVINFAQGEFVMLGGMTTVFAAAAGLPLAAAVAVAILVTVAAGLALEMVAVPTRNASVVTLIIITIGASISYRGAAQAFFDKQFHTLPSFSGEDPIDFLGAAILPQTLWVLGITVLIVIALQLFFHRTLLGKAVLATSHNRLAARLVGINVQLVLLLSFGLSAALGAIAGVLITPITSTNFEVGIMLGLKGFCAAILGGLGSGVGAVVGGLLVGLIEAFGAGYISSEYKDAMAFGIILLVLFFMPSGLFGKRTTERV</sequence>
<evidence type="ECO:0000256" key="5">
    <source>
        <dbReference type="ARBA" id="ARBA00022970"/>
    </source>
</evidence>
<dbReference type="AlphaFoldDB" id="A0A1G8E4P6"/>
<comment type="subcellular location">
    <subcellularLocation>
        <location evidence="1">Cell membrane</location>
        <topology evidence="1">Multi-pass membrane protein</topology>
    </subcellularLocation>
</comment>
<feature type="transmembrane region" description="Helical" evidence="9">
    <location>
        <begin position="133"/>
        <end position="158"/>
    </location>
</feature>
<dbReference type="GO" id="GO:0006865">
    <property type="term" value="P:amino acid transport"/>
    <property type="evidence" value="ECO:0007669"/>
    <property type="project" value="UniProtKB-KW"/>
</dbReference>
<keyword evidence="3" id="KW-1003">Cell membrane</keyword>
<feature type="transmembrane region" description="Helical" evidence="9">
    <location>
        <begin position="52"/>
        <end position="79"/>
    </location>
</feature>
<evidence type="ECO:0000256" key="2">
    <source>
        <dbReference type="ARBA" id="ARBA00022448"/>
    </source>
</evidence>
<evidence type="ECO:0000313" key="11">
    <source>
        <dbReference type="Proteomes" id="UP000217076"/>
    </source>
</evidence>
<feature type="transmembrane region" description="Helical" evidence="9">
    <location>
        <begin position="179"/>
        <end position="207"/>
    </location>
</feature>
<proteinExistence type="inferred from homology"/>
<evidence type="ECO:0000256" key="9">
    <source>
        <dbReference type="SAM" id="Phobius"/>
    </source>
</evidence>
<evidence type="ECO:0000256" key="1">
    <source>
        <dbReference type="ARBA" id="ARBA00004651"/>
    </source>
</evidence>
<organism evidence="10 11">
    <name type="scientific">Roseospirillum parvum</name>
    <dbReference type="NCBI Taxonomy" id="83401"/>
    <lineage>
        <taxon>Bacteria</taxon>
        <taxon>Pseudomonadati</taxon>
        <taxon>Pseudomonadota</taxon>
        <taxon>Alphaproteobacteria</taxon>
        <taxon>Rhodospirillales</taxon>
        <taxon>Rhodospirillaceae</taxon>
        <taxon>Roseospirillum</taxon>
    </lineage>
</organism>
<dbReference type="InterPro" id="IPR001851">
    <property type="entry name" value="ABC_transp_permease"/>
</dbReference>
<evidence type="ECO:0000256" key="4">
    <source>
        <dbReference type="ARBA" id="ARBA00022692"/>
    </source>
</evidence>
<dbReference type="InterPro" id="IPR052157">
    <property type="entry name" value="BCAA_transport_permease"/>
</dbReference>
<dbReference type="EMBL" id="FNCV01000009">
    <property type="protein sequence ID" value="SDH64619.1"/>
    <property type="molecule type" value="Genomic_DNA"/>
</dbReference>
<dbReference type="GO" id="GO:0022857">
    <property type="term" value="F:transmembrane transporter activity"/>
    <property type="evidence" value="ECO:0007669"/>
    <property type="project" value="InterPro"/>
</dbReference>
<dbReference type="Pfam" id="PF02653">
    <property type="entry name" value="BPD_transp_2"/>
    <property type="match status" value="1"/>
</dbReference>
<evidence type="ECO:0000256" key="6">
    <source>
        <dbReference type="ARBA" id="ARBA00022989"/>
    </source>
</evidence>
<gene>
    <name evidence="10" type="ORF">SAMN05421742_10928</name>
</gene>
<name>A0A1G8E4P6_9PROT</name>
<dbReference type="Proteomes" id="UP000217076">
    <property type="component" value="Unassembled WGS sequence"/>
</dbReference>
<accession>A0A1G8E4P6</accession>
<keyword evidence="7 9" id="KW-0472">Membrane</keyword>
<evidence type="ECO:0000313" key="10">
    <source>
        <dbReference type="EMBL" id="SDH64619.1"/>
    </source>
</evidence>
<keyword evidence="11" id="KW-1185">Reference proteome</keyword>
<keyword evidence="4 9" id="KW-0812">Transmembrane</keyword>
<evidence type="ECO:0000256" key="8">
    <source>
        <dbReference type="ARBA" id="ARBA00037998"/>
    </source>
</evidence>
<feature type="transmembrane region" description="Helical" evidence="9">
    <location>
        <begin position="227"/>
        <end position="252"/>
    </location>
</feature>
<reference evidence="11" key="1">
    <citation type="submission" date="2016-10" db="EMBL/GenBank/DDBJ databases">
        <authorList>
            <person name="Varghese N."/>
            <person name="Submissions S."/>
        </authorList>
    </citation>
    <scope>NUCLEOTIDE SEQUENCE [LARGE SCALE GENOMIC DNA]</scope>
    <source>
        <strain evidence="11">930I</strain>
    </source>
</reference>
<feature type="transmembrane region" description="Helical" evidence="9">
    <location>
        <begin position="7"/>
        <end position="32"/>
    </location>
</feature>
<dbReference type="CDD" id="cd06582">
    <property type="entry name" value="TM_PBP1_LivH_like"/>
    <property type="match status" value="1"/>
</dbReference>
<dbReference type="OrthoDB" id="9779023at2"/>
<keyword evidence="5" id="KW-0029">Amino-acid transport</keyword>
<comment type="similarity">
    <text evidence="8">Belongs to the binding-protein-dependent transport system permease family. LivHM subfamily.</text>
</comment>
<dbReference type="RefSeq" id="WP_092620750.1">
    <property type="nucleotide sequence ID" value="NZ_FNCV01000009.1"/>
</dbReference>
<keyword evidence="6 9" id="KW-1133">Transmembrane helix</keyword>
<feature type="transmembrane region" description="Helical" evidence="9">
    <location>
        <begin position="264"/>
        <end position="283"/>
    </location>
</feature>